<proteinExistence type="predicted"/>
<dbReference type="AlphaFoldDB" id="A0A136PRQ5"/>
<organism evidence="2 3">
    <name type="scientific">Micromonospora rosaria</name>
    <dbReference type="NCBI Taxonomy" id="47874"/>
    <lineage>
        <taxon>Bacteria</taxon>
        <taxon>Bacillati</taxon>
        <taxon>Actinomycetota</taxon>
        <taxon>Actinomycetes</taxon>
        <taxon>Micromonosporales</taxon>
        <taxon>Micromonosporaceae</taxon>
        <taxon>Micromonospora</taxon>
    </lineage>
</organism>
<evidence type="ECO:0000313" key="3">
    <source>
        <dbReference type="Proteomes" id="UP000070620"/>
    </source>
</evidence>
<keyword evidence="3" id="KW-1185">Reference proteome</keyword>
<sequence length="77" mass="7729">MALLLGGGVLVSLGVAVGTVRNGGFRQTCTPHPLLGRVTATVRLLDYGIIPLAALLAGKGGGGRRAGRSGRRPARGP</sequence>
<gene>
    <name evidence="2" type="ORF">AWW66_15290</name>
</gene>
<comment type="caution">
    <text evidence="2">The sequence shown here is derived from an EMBL/GenBank/DDBJ whole genome shotgun (WGS) entry which is preliminary data.</text>
</comment>
<evidence type="ECO:0000256" key="1">
    <source>
        <dbReference type="SAM" id="MobiDB-lite"/>
    </source>
</evidence>
<protein>
    <submittedName>
        <fullName evidence="2">Uncharacterized protein</fullName>
    </submittedName>
</protein>
<dbReference type="RefSeq" id="WP_067366083.1">
    <property type="nucleotide sequence ID" value="NZ_JBIUBN010000006.1"/>
</dbReference>
<evidence type="ECO:0000313" key="2">
    <source>
        <dbReference type="EMBL" id="KXK61140.1"/>
    </source>
</evidence>
<name>A0A136PRQ5_9ACTN</name>
<dbReference type="EMBL" id="LRQV01000049">
    <property type="protein sequence ID" value="KXK61140.1"/>
    <property type="molecule type" value="Genomic_DNA"/>
</dbReference>
<feature type="compositionally biased region" description="Basic residues" evidence="1">
    <location>
        <begin position="65"/>
        <end position="77"/>
    </location>
</feature>
<dbReference type="Proteomes" id="UP000070620">
    <property type="component" value="Unassembled WGS sequence"/>
</dbReference>
<reference evidence="2 3" key="1">
    <citation type="submission" date="2016-01" db="EMBL/GenBank/DDBJ databases">
        <title>Whole genome sequence and analysis of Micromonospora rosaria DSM 803, which can produce antibacterial substance rosamicin.</title>
        <authorList>
            <person name="Yang H."/>
            <person name="He X."/>
            <person name="Zhu D."/>
        </authorList>
    </citation>
    <scope>NUCLEOTIDE SEQUENCE [LARGE SCALE GENOMIC DNA]</scope>
    <source>
        <strain evidence="2 3">DSM 803</strain>
    </source>
</reference>
<feature type="region of interest" description="Disordered" evidence="1">
    <location>
        <begin position="58"/>
        <end position="77"/>
    </location>
</feature>
<accession>A0A136PRQ5</accession>